<dbReference type="PANTHER" id="PTHR43142">
    <property type="entry name" value="CARBOXYLIC ESTER HYDROLASE"/>
    <property type="match status" value="1"/>
</dbReference>
<accession>A0AAV5VDA0</accession>
<protein>
    <recommendedName>
        <fullName evidence="4">Carboxylic ester hydrolase</fullName>
        <ecNumber evidence="4">3.1.1.-</ecNumber>
    </recommendedName>
</protein>
<dbReference type="Gene3D" id="3.40.50.1820">
    <property type="entry name" value="alpha/beta hydrolase"/>
    <property type="match status" value="1"/>
</dbReference>
<dbReference type="InterPro" id="IPR002018">
    <property type="entry name" value="CarbesteraseB"/>
</dbReference>
<dbReference type="PROSITE" id="PS00122">
    <property type="entry name" value="CARBOXYLESTERASE_B_1"/>
    <property type="match status" value="1"/>
</dbReference>
<evidence type="ECO:0000256" key="5">
    <source>
        <dbReference type="SAM" id="Phobius"/>
    </source>
</evidence>
<evidence type="ECO:0000256" key="3">
    <source>
        <dbReference type="ARBA" id="ARBA00022801"/>
    </source>
</evidence>
<dbReference type="EC" id="3.1.1.-" evidence="4"/>
<dbReference type="InterPro" id="IPR029058">
    <property type="entry name" value="AB_hydrolase_fold"/>
</dbReference>
<keyword evidence="2" id="KW-0719">Serine esterase</keyword>
<feature type="chain" id="PRO_5043097245" description="Carboxylic ester hydrolase" evidence="4">
    <location>
        <begin position="19"/>
        <end position="605"/>
    </location>
</feature>
<dbReference type="Proteomes" id="UP001432322">
    <property type="component" value="Unassembled WGS sequence"/>
</dbReference>
<dbReference type="AlphaFoldDB" id="A0AAV5VDA0"/>
<organism evidence="7 8">
    <name type="scientific">Pristionchus fissidentatus</name>
    <dbReference type="NCBI Taxonomy" id="1538716"/>
    <lineage>
        <taxon>Eukaryota</taxon>
        <taxon>Metazoa</taxon>
        <taxon>Ecdysozoa</taxon>
        <taxon>Nematoda</taxon>
        <taxon>Chromadorea</taxon>
        <taxon>Rhabditida</taxon>
        <taxon>Rhabditina</taxon>
        <taxon>Diplogasteromorpha</taxon>
        <taxon>Diplogasteroidea</taxon>
        <taxon>Neodiplogasteridae</taxon>
        <taxon>Pristionchus</taxon>
    </lineage>
</organism>
<evidence type="ECO:0000259" key="6">
    <source>
        <dbReference type="Pfam" id="PF00135"/>
    </source>
</evidence>
<comment type="caution">
    <text evidence="7">The sequence shown here is derived from an EMBL/GenBank/DDBJ whole genome shotgun (WGS) entry which is preliminary data.</text>
</comment>
<dbReference type="PANTHER" id="PTHR43142:SF1">
    <property type="entry name" value="CARBOXYLIC ESTER HYDROLASE"/>
    <property type="match status" value="1"/>
</dbReference>
<proteinExistence type="inferred from homology"/>
<dbReference type="InterPro" id="IPR019826">
    <property type="entry name" value="Carboxylesterase_B_AS"/>
</dbReference>
<dbReference type="InterPro" id="IPR019819">
    <property type="entry name" value="Carboxylesterase_B_CS"/>
</dbReference>
<feature type="domain" description="Carboxylesterase type B" evidence="6">
    <location>
        <begin position="22"/>
        <end position="508"/>
    </location>
</feature>
<feature type="signal peptide" evidence="4">
    <location>
        <begin position="1"/>
        <end position="18"/>
    </location>
</feature>
<sequence>MVLSSIFVSFLLLGVVQSEFITVQTSRGAVQGFDADLGSDKTQTFFGYGQAFLGIPYAKAPMGERRFTLPEDICHYTDDGEVHNATYYRPRCWQNRDILQPADDMDEDCLYLNVYSPDVKGKFPVMFYIPGGAFVTGGGDVYHWKGAIRNLVSRGVVVVTFNYRLGVIGFFSTYTENFPPNRGMFDMIFALKWTNEEIANFGGDPSRITIFGQSAGGSAVSHLSLSPLSQGLFQQTIQTSGTALLEIDTPEPLAGSIHKKRAQQLCNVTDENWGSAETDSELMDCLVQATPQELIFYDQTSSIQWSPTLDGSFLPDYPENLAKNRPKYPAILIDMLEEMASAVPGVVTGNLNHTGPKDTGILLQLYWKNYNNTEAVKNITQLAISEFSNGNVPADDDHMAWAQLISDIWSTLLIETYMLRDLKWHQDNGNENIWLFTMAHRSKLPFPLQVEDWIPVAHCSDLPYLWFYPDIWETYNYTKADFTVAEHFGTIWTDFAKHGHLSFESTGVDNSYVEIDEQLRFKKNWRATADKVYNEQAVKLIGDYPLLTISDESWAMLNDLGEKVKSKWNSAQCFDVNPDISTTNHSAGAIYLMTIIVCMINYIYQ</sequence>
<comment type="similarity">
    <text evidence="1 4">Belongs to the type-B carboxylesterase/lipase family.</text>
</comment>
<evidence type="ECO:0000256" key="1">
    <source>
        <dbReference type="ARBA" id="ARBA00005964"/>
    </source>
</evidence>
<dbReference type="SUPFAM" id="SSF53474">
    <property type="entry name" value="alpha/beta-Hydrolases"/>
    <property type="match status" value="1"/>
</dbReference>
<name>A0AAV5VDA0_9BILA</name>
<keyword evidence="3 4" id="KW-0378">Hydrolase</keyword>
<dbReference type="EMBL" id="BTSY01000002">
    <property type="protein sequence ID" value="GMT16163.1"/>
    <property type="molecule type" value="Genomic_DNA"/>
</dbReference>
<evidence type="ECO:0000313" key="8">
    <source>
        <dbReference type="Proteomes" id="UP001432322"/>
    </source>
</evidence>
<dbReference type="Pfam" id="PF00135">
    <property type="entry name" value="COesterase"/>
    <property type="match status" value="1"/>
</dbReference>
<keyword evidence="5" id="KW-0812">Transmembrane</keyword>
<reference evidence="7" key="1">
    <citation type="submission" date="2023-10" db="EMBL/GenBank/DDBJ databases">
        <title>Genome assembly of Pristionchus species.</title>
        <authorList>
            <person name="Yoshida K."/>
            <person name="Sommer R.J."/>
        </authorList>
    </citation>
    <scope>NUCLEOTIDE SEQUENCE</scope>
    <source>
        <strain evidence="7">RS5133</strain>
    </source>
</reference>
<gene>
    <name evidence="7" type="ORF">PFISCL1PPCAC_7460</name>
</gene>
<keyword evidence="5" id="KW-0472">Membrane</keyword>
<keyword evidence="8" id="KW-1185">Reference proteome</keyword>
<evidence type="ECO:0000313" key="7">
    <source>
        <dbReference type="EMBL" id="GMT16163.1"/>
    </source>
</evidence>
<evidence type="ECO:0000256" key="2">
    <source>
        <dbReference type="ARBA" id="ARBA00022487"/>
    </source>
</evidence>
<feature type="transmembrane region" description="Helical" evidence="5">
    <location>
        <begin position="586"/>
        <end position="604"/>
    </location>
</feature>
<dbReference type="PROSITE" id="PS00941">
    <property type="entry name" value="CARBOXYLESTERASE_B_2"/>
    <property type="match status" value="1"/>
</dbReference>
<evidence type="ECO:0000256" key="4">
    <source>
        <dbReference type="RuleBase" id="RU361235"/>
    </source>
</evidence>
<keyword evidence="4" id="KW-0732">Signal</keyword>
<keyword evidence="5" id="KW-1133">Transmembrane helix</keyword>
<dbReference type="FunFam" id="3.40.50.1820:FF:000491">
    <property type="entry name" value="Carboxylic ester hydrolase"/>
    <property type="match status" value="1"/>
</dbReference>
<dbReference type="GO" id="GO:0052689">
    <property type="term" value="F:carboxylic ester hydrolase activity"/>
    <property type="evidence" value="ECO:0007669"/>
    <property type="project" value="UniProtKB-KW"/>
</dbReference>